<evidence type="ECO:0000313" key="1">
    <source>
        <dbReference type="Proteomes" id="UP000887579"/>
    </source>
</evidence>
<dbReference type="Proteomes" id="UP000887579">
    <property type="component" value="Unplaced"/>
</dbReference>
<accession>A0AC34FPV0</accession>
<sequence>MNGRMLDSEVPVLPSTSKLTINSLPDDAIYSILKQIKSPNEVQKLKGVSKRLGRIIHSRGYGLARPKIDSMIISFDFPLIPQQQIGKLRCSTFTTPTLLTSINSLDSLRIQATPYQPNYSISNKTLCHWMSPSSATSLPTTIDLINCQTCLSPLNLSTFLHFTYRSLKQSAKQVSYNFGFIQAHPFDVKQFFILNNGFERNFSSLNNASASIQFKSSLINRYDGFETPELAFFMSFLKSKPSLKQSNFEINFILNCESLQTIEPKTMEKLNKFSNIENKLKIISY</sequence>
<protein>
    <submittedName>
        <fullName evidence="2">F-box domain-containing protein</fullName>
    </submittedName>
</protein>
<reference evidence="2" key="1">
    <citation type="submission" date="2022-11" db="UniProtKB">
        <authorList>
            <consortium name="WormBaseParasite"/>
        </authorList>
    </citation>
    <scope>IDENTIFICATION</scope>
</reference>
<dbReference type="WBParaSite" id="ES5_v2.g19239.t1">
    <property type="protein sequence ID" value="ES5_v2.g19239.t1"/>
    <property type="gene ID" value="ES5_v2.g19239"/>
</dbReference>
<evidence type="ECO:0000313" key="2">
    <source>
        <dbReference type="WBParaSite" id="ES5_v2.g19239.t1"/>
    </source>
</evidence>
<organism evidence="1 2">
    <name type="scientific">Panagrolaimus sp. ES5</name>
    <dbReference type="NCBI Taxonomy" id="591445"/>
    <lineage>
        <taxon>Eukaryota</taxon>
        <taxon>Metazoa</taxon>
        <taxon>Ecdysozoa</taxon>
        <taxon>Nematoda</taxon>
        <taxon>Chromadorea</taxon>
        <taxon>Rhabditida</taxon>
        <taxon>Tylenchina</taxon>
        <taxon>Panagrolaimomorpha</taxon>
        <taxon>Panagrolaimoidea</taxon>
        <taxon>Panagrolaimidae</taxon>
        <taxon>Panagrolaimus</taxon>
    </lineage>
</organism>
<proteinExistence type="predicted"/>
<name>A0AC34FPV0_9BILA</name>